<dbReference type="Pfam" id="PF00531">
    <property type="entry name" value="Death"/>
    <property type="match status" value="1"/>
</dbReference>
<sequence length="893" mass="102856">MSFRRRKARRRKTSNEQSRNFLDFSTHDSVPSYDGRILVVGAYEAGKTSLVMNLIGEQIPTERQSTDGIDVHFGKLLFEMKTQMFLKKKTDLHSFPKAVYQKVLACLETVHKSKASKQSKKSYQDFLQEDQGLFDANQVLNPAFPFLMPAFPGIDPAFINFFQSDFLKKINEKLRTFKSDAPPFSREVIPIPILDFAGQFVYYTTHQAFITSHGTYIVVFNGSKSLSDSLTGDGKESTVLDNIKHWVSSILAYSSTDTDEYPKIVFVATHKDLIKPDEVQRKQEIITHALIECFTDKQIKSHLILKRLFFVNSLDESDTGINELRTFLSELLVENPQWRQKVPKQFLFLEMMLAILVDEGEYILSREDIEIINRENEFTPLSEEELDRFLHIQNSCGKLTYIDTHYLRNFIVINPTCIIDLLKAIVTAFPSTSDMKHGRLRKSDLTKMLDFEKFNRLGSYTDFFRELLVYYDILAEIRRYDKTTGRKIEIECYFVPCLIYETNTTSFFKNCITSERCISFAFVFNKSYVPPAITSRLISCVLSIWNVKIYNKVELLFSAFVVVSLDRNHDLVVQADQTSIVICMIHKQRKELIIRDLASSVRQCLEENLHRISEVYSDSYAESPSRYVPFTMKVQSGCLSPSCLINVDDVEKLEFPLVCKAHGYRTPQSELNIWFTDISVQQCNDTCKGISPTIYNICLKDAELLRLSSNLTVEEIRQLAIYLGISNAKLDEIEQDFSRNSSMVKFASLRTCSDNNKLCGDFIKAMDTAGLNKHTMCMILRQEISSTDLPDNILNLPPSDEMLDKLALRIGKKWMELGLELGLDIEQLECIEYDSPNVLRDISKNMLYQWKEREIGNTIRDLQNAFTRIGKKGNLIRETLENCESFPNIKPDH</sequence>
<dbReference type="InterPro" id="IPR000488">
    <property type="entry name" value="Death_dom"/>
</dbReference>
<dbReference type="SUPFAM" id="SSF52540">
    <property type="entry name" value="P-loop containing nucleoside triphosphate hydrolases"/>
    <property type="match status" value="1"/>
</dbReference>
<feature type="domain" description="Death" evidence="2">
    <location>
        <begin position="799"/>
        <end position="871"/>
    </location>
</feature>
<dbReference type="PANTHER" id="PTHR47679:SF2">
    <property type="entry name" value="C-TERMINAL OF ROC (COR) DOMAIN-CONTAINING PROTEIN"/>
    <property type="match status" value="1"/>
</dbReference>
<dbReference type="OrthoDB" id="10285573at2759"/>
<name>A0A6J8EQV3_MYTCO</name>
<feature type="region of interest" description="Disordered" evidence="1">
    <location>
        <begin position="1"/>
        <end position="20"/>
    </location>
</feature>
<dbReference type="InterPro" id="IPR027417">
    <property type="entry name" value="P-loop_NTPase"/>
</dbReference>
<dbReference type="Proteomes" id="UP000507470">
    <property type="component" value="Unassembled WGS sequence"/>
</dbReference>
<dbReference type="PROSITE" id="PS50017">
    <property type="entry name" value="DEATH_DOMAIN"/>
    <property type="match status" value="1"/>
</dbReference>
<evidence type="ECO:0000313" key="3">
    <source>
        <dbReference type="EMBL" id="CAC5422984.1"/>
    </source>
</evidence>
<dbReference type="GO" id="GO:0007165">
    <property type="term" value="P:signal transduction"/>
    <property type="evidence" value="ECO:0007669"/>
    <property type="project" value="InterPro"/>
</dbReference>
<evidence type="ECO:0000259" key="2">
    <source>
        <dbReference type="PROSITE" id="PS50017"/>
    </source>
</evidence>
<dbReference type="Gene3D" id="3.40.50.300">
    <property type="entry name" value="P-loop containing nucleotide triphosphate hydrolases"/>
    <property type="match status" value="1"/>
</dbReference>
<dbReference type="AlphaFoldDB" id="A0A6J8EQV3"/>
<dbReference type="Gene3D" id="1.10.533.10">
    <property type="entry name" value="Death Domain, Fas"/>
    <property type="match status" value="2"/>
</dbReference>
<dbReference type="EMBL" id="CACVKT020009705">
    <property type="protein sequence ID" value="CAC5422984.1"/>
    <property type="molecule type" value="Genomic_DNA"/>
</dbReference>
<evidence type="ECO:0000256" key="1">
    <source>
        <dbReference type="SAM" id="MobiDB-lite"/>
    </source>
</evidence>
<dbReference type="SUPFAM" id="SSF47986">
    <property type="entry name" value="DEATH domain"/>
    <property type="match status" value="2"/>
</dbReference>
<organism evidence="3 4">
    <name type="scientific">Mytilus coruscus</name>
    <name type="common">Sea mussel</name>
    <dbReference type="NCBI Taxonomy" id="42192"/>
    <lineage>
        <taxon>Eukaryota</taxon>
        <taxon>Metazoa</taxon>
        <taxon>Spiralia</taxon>
        <taxon>Lophotrochozoa</taxon>
        <taxon>Mollusca</taxon>
        <taxon>Bivalvia</taxon>
        <taxon>Autobranchia</taxon>
        <taxon>Pteriomorphia</taxon>
        <taxon>Mytilida</taxon>
        <taxon>Mytiloidea</taxon>
        <taxon>Mytilidae</taxon>
        <taxon>Mytilinae</taxon>
        <taxon>Mytilus</taxon>
    </lineage>
</organism>
<proteinExistence type="predicted"/>
<protein>
    <recommendedName>
        <fullName evidence="2">Death domain-containing protein</fullName>
    </recommendedName>
</protein>
<feature type="compositionally biased region" description="Basic residues" evidence="1">
    <location>
        <begin position="1"/>
        <end position="12"/>
    </location>
</feature>
<accession>A0A6J8EQV3</accession>
<keyword evidence="4" id="KW-1185">Reference proteome</keyword>
<dbReference type="InterPro" id="IPR011029">
    <property type="entry name" value="DEATH-like_dom_sf"/>
</dbReference>
<dbReference type="CDD" id="cd01670">
    <property type="entry name" value="Death"/>
    <property type="match status" value="1"/>
</dbReference>
<evidence type="ECO:0000313" key="4">
    <source>
        <dbReference type="Proteomes" id="UP000507470"/>
    </source>
</evidence>
<dbReference type="PANTHER" id="PTHR47679">
    <property type="entry name" value="PROTEIN TORNADO 1"/>
    <property type="match status" value="1"/>
</dbReference>
<dbReference type="SMART" id="SM00005">
    <property type="entry name" value="DEATH"/>
    <property type="match status" value="1"/>
</dbReference>
<reference evidence="3 4" key="1">
    <citation type="submission" date="2020-06" db="EMBL/GenBank/DDBJ databases">
        <authorList>
            <person name="Li R."/>
            <person name="Bekaert M."/>
        </authorList>
    </citation>
    <scope>NUCLEOTIDE SEQUENCE [LARGE SCALE GENOMIC DNA]</scope>
    <source>
        <strain evidence="4">wild</strain>
    </source>
</reference>
<gene>
    <name evidence="3" type="ORF">MCOR_54994</name>
</gene>